<accession>Q4A2Z6</accession>
<proteinExistence type="predicted"/>
<dbReference type="Proteomes" id="UP000000863">
    <property type="component" value="Segment"/>
</dbReference>
<organismHost>
    <name type="scientific">Emiliania huxleyi</name>
    <name type="common">Coccolithophore</name>
    <name type="synonym">Pontosphaera huxleyi</name>
    <dbReference type="NCBI Taxonomy" id="2903"/>
</organismHost>
<dbReference type="Pfam" id="PF02945">
    <property type="entry name" value="Endonuclease_7"/>
    <property type="match status" value="1"/>
</dbReference>
<reference evidence="1 2" key="1">
    <citation type="journal article" date="2005" name="Science">
        <title>Complete genome sequence and lytic phase transcription profile of a Coccolithovirus.</title>
        <authorList>
            <person name="Wilson W.H."/>
            <person name="Schroeder D.C."/>
            <person name="Allen M.J."/>
            <person name="Holden M.T.G."/>
            <person name="Parkhill J."/>
            <person name="Barrell B.G."/>
            <person name="Churcher C."/>
            <person name="Hamlin N."/>
            <person name="Mungall K."/>
            <person name="Norbertczak H."/>
            <person name="Quail M.A."/>
            <person name="Price C."/>
            <person name="Rabbinowitsch E."/>
            <person name="Walker D."/>
            <person name="Craigon M."/>
            <person name="Roy D."/>
            <person name="Ghazal P."/>
        </authorList>
    </citation>
    <scope>NUCLEOTIDE SEQUENCE [LARGE SCALE GENOMIC DNA]</scope>
    <source>
        <strain evidence="2">Isolate United Kingdom/English Channel/1999</strain>
    </source>
</reference>
<dbReference type="Gene3D" id="3.40.1800.10">
    <property type="entry name" value="His-Me finger endonucleases"/>
    <property type="match status" value="1"/>
</dbReference>
<evidence type="ECO:0000313" key="1">
    <source>
        <dbReference type="EMBL" id="CAI65560.1"/>
    </source>
</evidence>
<gene>
    <name evidence="1" type="ORF">EhV138</name>
</gene>
<dbReference type="EMBL" id="AJ890364">
    <property type="protein sequence ID" value="CAI65560.1"/>
    <property type="molecule type" value="Genomic_DNA"/>
</dbReference>
<organism evidence="1 2">
    <name type="scientific">Emiliania huxleyi virus 86 (isolate United Kingdom/English Channel/1999)</name>
    <name type="common">EhV-86</name>
    <dbReference type="NCBI Taxonomy" id="654925"/>
    <lineage>
        <taxon>Viruses</taxon>
        <taxon>Varidnaviria</taxon>
        <taxon>Bamfordvirae</taxon>
        <taxon>Nucleocytoviricota</taxon>
        <taxon>Megaviricetes</taxon>
        <taxon>Algavirales</taxon>
        <taxon>Phycodnaviridae</taxon>
        <taxon>Coccolithovirus</taxon>
        <taxon>Coccolithovirus huxleyi</taxon>
        <taxon>Emiliania huxleyi virus 86</taxon>
    </lineage>
</organism>
<keyword evidence="2" id="KW-1185">Reference proteome</keyword>
<protein>
    <recommendedName>
        <fullName evidence="3">Endonuclease</fullName>
    </recommendedName>
</protein>
<dbReference type="InterPro" id="IPR044925">
    <property type="entry name" value="His-Me_finger_sf"/>
</dbReference>
<dbReference type="InterPro" id="IPR004211">
    <property type="entry name" value="Endonuclease_7"/>
</dbReference>
<dbReference type="KEGG" id="vg:3655088"/>
<sequence>MRYNAATFNTHIYNANHAVKLLEYLKSGKIAPMEGLSEKNVQKAASARDMINARSNVERSYALSCMSCHKFNAQINKSYCNGCEKNLNVERYNLKKVFGHLKTDVCDICNRKSKVIVLEHDHVTGNARSWCCNRCNTTLGLITTNPTSFIIHCSQKFNVDISGYDYPERNPFKHRSCSDKAYVFNPDGTCQ</sequence>
<dbReference type="GeneID" id="3655088"/>
<name>Q4A2Z6_EHV8U</name>
<evidence type="ECO:0000313" key="2">
    <source>
        <dbReference type="Proteomes" id="UP000000863"/>
    </source>
</evidence>
<evidence type="ECO:0008006" key="3">
    <source>
        <dbReference type="Google" id="ProtNLM"/>
    </source>
</evidence>
<dbReference type="RefSeq" id="YP_293891.1">
    <property type="nucleotide sequence ID" value="NC_007346.1"/>
</dbReference>
<dbReference type="SUPFAM" id="SSF54060">
    <property type="entry name" value="His-Me finger endonucleases"/>
    <property type="match status" value="1"/>
</dbReference>
<dbReference type="InterPro" id="IPR038563">
    <property type="entry name" value="Endonuclease_7_sf"/>
</dbReference>